<keyword evidence="3" id="KW-1185">Reference proteome</keyword>
<dbReference type="NCBIfam" id="TIGR01509">
    <property type="entry name" value="HAD-SF-IA-v3"/>
    <property type="match status" value="1"/>
</dbReference>
<comment type="caution">
    <text evidence="2">The sequence shown here is derived from an EMBL/GenBank/DDBJ whole genome shotgun (WGS) entry which is preliminary data.</text>
</comment>
<gene>
    <name evidence="2" type="ORF">ACFQWG_04655</name>
</gene>
<dbReference type="SFLD" id="SFLDS00003">
    <property type="entry name" value="Haloacid_Dehalogenase"/>
    <property type="match status" value="1"/>
</dbReference>
<dbReference type="EMBL" id="JBHTEF010000001">
    <property type="protein sequence ID" value="MFC7580506.1"/>
    <property type="molecule type" value="Genomic_DNA"/>
</dbReference>
<dbReference type="RefSeq" id="WP_380972583.1">
    <property type="nucleotide sequence ID" value="NZ_JBHTEF010000001.1"/>
</dbReference>
<dbReference type="InterPro" id="IPR036412">
    <property type="entry name" value="HAD-like_sf"/>
</dbReference>
<dbReference type="SFLD" id="SFLDG01129">
    <property type="entry name" value="C1.5:_HAD__Beta-PGM__Phosphata"/>
    <property type="match status" value="1"/>
</dbReference>
<dbReference type="Proteomes" id="UP001596527">
    <property type="component" value="Unassembled WGS sequence"/>
</dbReference>
<dbReference type="InterPro" id="IPR023214">
    <property type="entry name" value="HAD_sf"/>
</dbReference>
<sequence>MNPSRGGGRAAPPGALLVDQDGTTADTEPIWMAAETDLAGRHGATWTPEMAREMVGRSLLGSARLLIDHAGLPMAPEQTVEALLDFVGGAIRRDGVPWLPGIRELLARMHVRGVPCALVTSTYSRVAREVVEASRSLPGGGFDLLVAGEDVAHPKPAPDAYLMAAARLGADIGDCLVLEDSPSGVAAGLASGAHVIAIPCVVPVEARPGLSRLRSAEELTDEVVFRVMSGEAVDTVGP</sequence>
<dbReference type="Gene3D" id="1.10.150.240">
    <property type="entry name" value="Putative phosphatase, domain 2"/>
    <property type="match status" value="1"/>
</dbReference>
<dbReference type="Pfam" id="PF00702">
    <property type="entry name" value="Hydrolase"/>
    <property type="match status" value="1"/>
</dbReference>
<organism evidence="2 3">
    <name type="scientific">Schaalia naturae</name>
    <dbReference type="NCBI Taxonomy" id="635203"/>
    <lineage>
        <taxon>Bacteria</taxon>
        <taxon>Bacillati</taxon>
        <taxon>Actinomycetota</taxon>
        <taxon>Actinomycetes</taxon>
        <taxon>Actinomycetales</taxon>
        <taxon>Actinomycetaceae</taxon>
        <taxon>Schaalia</taxon>
    </lineage>
</organism>
<dbReference type="InterPro" id="IPR023198">
    <property type="entry name" value="PGP-like_dom2"/>
</dbReference>
<name>A0ABW2SKX2_9ACTO</name>
<proteinExistence type="predicted"/>
<dbReference type="PANTHER" id="PTHR18901:SF38">
    <property type="entry name" value="PSEUDOURIDINE-5'-PHOSPHATASE"/>
    <property type="match status" value="1"/>
</dbReference>
<reference evidence="3" key="1">
    <citation type="journal article" date="2019" name="Int. J. Syst. Evol. Microbiol.">
        <title>The Global Catalogue of Microorganisms (GCM) 10K type strain sequencing project: providing services to taxonomists for standard genome sequencing and annotation.</title>
        <authorList>
            <consortium name="The Broad Institute Genomics Platform"/>
            <consortium name="The Broad Institute Genome Sequencing Center for Infectious Disease"/>
            <person name="Wu L."/>
            <person name="Ma J."/>
        </authorList>
    </citation>
    <scope>NUCLEOTIDE SEQUENCE [LARGE SCALE GENOMIC DNA]</scope>
    <source>
        <strain evidence="3">CCUG 56698</strain>
    </source>
</reference>
<feature type="region of interest" description="Disordered" evidence="1">
    <location>
        <begin position="1"/>
        <end position="21"/>
    </location>
</feature>
<dbReference type="PANTHER" id="PTHR18901">
    <property type="entry name" value="2-DEOXYGLUCOSE-6-PHOSPHATE PHOSPHATASE 2"/>
    <property type="match status" value="1"/>
</dbReference>
<dbReference type="SUPFAM" id="SSF56784">
    <property type="entry name" value="HAD-like"/>
    <property type="match status" value="1"/>
</dbReference>
<accession>A0ABW2SKX2</accession>
<dbReference type="Gene3D" id="3.40.50.1000">
    <property type="entry name" value="HAD superfamily/HAD-like"/>
    <property type="match status" value="1"/>
</dbReference>
<keyword evidence="2" id="KW-0378">Hydrolase</keyword>
<protein>
    <submittedName>
        <fullName evidence="2">HAD family hydrolase</fullName>
    </submittedName>
</protein>
<evidence type="ECO:0000313" key="2">
    <source>
        <dbReference type="EMBL" id="MFC7580506.1"/>
    </source>
</evidence>
<evidence type="ECO:0000313" key="3">
    <source>
        <dbReference type="Proteomes" id="UP001596527"/>
    </source>
</evidence>
<dbReference type="GO" id="GO:0016787">
    <property type="term" value="F:hydrolase activity"/>
    <property type="evidence" value="ECO:0007669"/>
    <property type="project" value="UniProtKB-KW"/>
</dbReference>
<dbReference type="InterPro" id="IPR006439">
    <property type="entry name" value="HAD-SF_hydro_IA"/>
</dbReference>
<evidence type="ECO:0000256" key="1">
    <source>
        <dbReference type="SAM" id="MobiDB-lite"/>
    </source>
</evidence>